<evidence type="ECO:0000313" key="2">
    <source>
        <dbReference type="EMBL" id="KAK5916418.1"/>
    </source>
</evidence>
<gene>
    <name evidence="2" type="ORF">CgunFtcFv8_011405</name>
</gene>
<protein>
    <submittedName>
        <fullName evidence="2">Uncharacterized protein</fullName>
    </submittedName>
</protein>
<keyword evidence="3" id="KW-1185">Reference proteome</keyword>
<evidence type="ECO:0000256" key="1">
    <source>
        <dbReference type="SAM" id="MobiDB-lite"/>
    </source>
</evidence>
<organism evidence="2 3">
    <name type="scientific">Champsocephalus gunnari</name>
    <name type="common">Mackerel icefish</name>
    <dbReference type="NCBI Taxonomy" id="52237"/>
    <lineage>
        <taxon>Eukaryota</taxon>
        <taxon>Metazoa</taxon>
        <taxon>Chordata</taxon>
        <taxon>Craniata</taxon>
        <taxon>Vertebrata</taxon>
        <taxon>Euteleostomi</taxon>
        <taxon>Actinopterygii</taxon>
        <taxon>Neopterygii</taxon>
        <taxon>Teleostei</taxon>
        <taxon>Neoteleostei</taxon>
        <taxon>Acanthomorphata</taxon>
        <taxon>Eupercaria</taxon>
        <taxon>Perciformes</taxon>
        <taxon>Notothenioidei</taxon>
        <taxon>Channichthyidae</taxon>
        <taxon>Champsocephalus</taxon>
    </lineage>
</organism>
<dbReference type="Proteomes" id="UP001331515">
    <property type="component" value="Unassembled WGS sequence"/>
</dbReference>
<accession>A0AAN8HID8</accession>
<name>A0AAN8HID8_CHAGU</name>
<reference evidence="2 3" key="1">
    <citation type="journal article" date="2023" name="Mol. Biol. Evol.">
        <title>Genomics of Secondarily Temperate Adaptation in the Only Non-Antarctic Icefish.</title>
        <authorList>
            <person name="Rivera-Colon A.G."/>
            <person name="Rayamajhi N."/>
            <person name="Minhas B.F."/>
            <person name="Madrigal G."/>
            <person name="Bilyk K.T."/>
            <person name="Yoon V."/>
            <person name="Hune M."/>
            <person name="Gregory S."/>
            <person name="Cheng C.H.C."/>
            <person name="Catchen J.M."/>
        </authorList>
    </citation>
    <scope>NUCLEOTIDE SEQUENCE [LARGE SCALE GENOMIC DNA]</scope>
    <source>
        <tissue evidence="2">White muscle</tissue>
    </source>
</reference>
<proteinExistence type="predicted"/>
<dbReference type="AlphaFoldDB" id="A0AAN8HID8"/>
<sequence>MNKSSHNTVNKLPGLVNFDRICTSPPPAPLGEHDLHARVPMMEKLVQVLLHLVQQLNTGHIPQVIVATVDEEDIRDCSSSQGVGKEREDTSPAQSTPTEPAHPQVEAKVAADGLCSSLGSTPDIAVSDYPYSHYGRKIN</sequence>
<feature type="region of interest" description="Disordered" evidence="1">
    <location>
        <begin position="74"/>
        <end position="104"/>
    </location>
</feature>
<dbReference type="EMBL" id="JAURVH010001526">
    <property type="protein sequence ID" value="KAK5916418.1"/>
    <property type="molecule type" value="Genomic_DNA"/>
</dbReference>
<comment type="caution">
    <text evidence="2">The sequence shown here is derived from an EMBL/GenBank/DDBJ whole genome shotgun (WGS) entry which is preliminary data.</text>
</comment>
<evidence type="ECO:0000313" key="3">
    <source>
        <dbReference type="Proteomes" id="UP001331515"/>
    </source>
</evidence>